<proteinExistence type="predicted"/>
<feature type="domain" description="HAMP" evidence="11">
    <location>
        <begin position="90"/>
        <end position="142"/>
    </location>
</feature>
<dbReference type="CDD" id="cd00082">
    <property type="entry name" value="HisKA"/>
    <property type="match status" value="1"/>
</dbReference>
<comment type="subcellular location">
    <subcellularLocation>
        <location evidence="2">Membrane</location>
    </subcellularLocation>
</comment>
<dbReference type="SMART" id="SM00387">
    <property type="entry name" value="HATPase_c"/>
    <property type="match status" value="1"/>
</dbReference>
<comment type="catalytic activity">
    <reaction evidence="1">
        <text>ATP + protein L-histidine = ADP + protein N-phospho-L-histidine.</text>
        <dbReference type="EC" id="2.7.13.3"/>
    </reaction>
</comment>
<organism evidence="12 13">
    <name type="scientific">Leptothoe spongobia TAU-MAC 1115</name>
    <dbReference type="NCBI Taxonomy" id="1967444"/>
    <lineage>
        <taxon>Bacteria</taxon>
        <taxon>Bacillati</taxon>
        <taxon>Cyanobacteriota</taxon>
        <taxon>Cyanophyceae</taxon>
        <taxon>Nodosilineales</taxon>
        <taxon>Cymatolegaceae</taxon>
        <taxon>Leptothoe</taxon>
        <taxon>Leptothoe spongobia</taxon>
    </lineage>
</organism>
<comment type="caution">
    <text evidence="12">The sequence shown here is derived from an EMBL/GenBank/DDBJ whole genome shotgun (WGS) entry which is preliminary data.</text>
</comment>
<evidence type="ECO:0000259" key="10">
    <source>
        <dbReference type="PROSITE" id="PS50109"/>
    </source>
</evidence>
<accession>A0A947DH58</accession>
<keyword evidence="6" id="KW-0418">Kinase</keyword>
<dbReference type="Pfam" id="PF00672">
    <property type="entry name" value="HAMP"/>
    <property type="match status" value="1"/>
</dbReference>
<dbReference type="PANTHER" id="PTHR43711:SF1">
    <property type="entry name" value="HISTIDINE KINASE 1"/>
    <property type="match status" value="1"/>
</dbReference>
<dbReference type="PANTHER" id="PTHR43711">
    <property type="entry name" value="TWO-COMPONENT HISTIDINE KINASE"/>
    <property type="match status" value="1"/>
</dbReference>
<dbReference type="FunFam" id="3.30.565.10:FF:000006">
    <property type="entry name" value="Sensor histidine kinase WalK"/>
    <property type="match status" value="1"/>
</dbReference>
<dbReference type="AlphaFoldDB" id="A0A947DH58"/>
<dbReference type="Gene3D" id="6.10.340.10">
    <property type="match status" value="1"/>
</dbReference>
<evidence type="ECO:0000259" key="11">
    <source>
        <dbReference type="PROSITE" id="PS50885"/>
    </source>
</evidence>
<sequence length="369" mass="41644">MTKVPLRTRLFISHLVVMAVAIIALAGVSRLSTPRYFVVTLERLEGRGIRIQQMRGQILESFADAWARGMIWSVLLGGSTAGGISYLLSRRIIRPLTRMETITKRFAAGDWAVRVPPSDIPELHQLGHSFNRMASELEQVEQQRRDLISDLSHELRTPLTIVRGYLEALTDEKLPATPETYARLLRETQRLQRLVEDLQELSKLEAGYLPIQQQTLALPPLIQQITQRFRDQQIDSEPDAENTQIVVEISKNLPAVTADPVRTEQILVNLLNNALQYTDSGKIIVKAWHQDQQIWLAVQDTGIGIATTDLPHVFERFWRADRSRSRASGGTGIGLAICKRLVELQGGHIQVNSQINHGSTFEFWLPKAT</sequence>
<evidence type="ECO:0000256" key="4">
    <source>
        <dbReference type="ARBA" id="ARBA00022553"/>
    </source>
</evidence>
<evidence type="ECO:0000256" key="5">
    <source>
        <dbReference type="ARBA" id="ARBA00022679"/>
    </source>
</evidence>
<evidence type="ECO:0000256" key="8">
    <source>
        <dbReference type="ARBA" id="ARBA00023136"/>
    </source>
</evidence>
<reference evidence="12" key="1">
    <citation type="submission" date="2020-11" db="EMBL/GenBank/DDBJ databases">
        <authorList>
            <person name="Konstantinou D."/>
            <person name="Gkelis S."/>
            <person name="Popin R."/>
            <person name="Fewer D."/>
            <person name="Sivonen K."/>
        </authorList>
    </citation>
    <scope>NUCLEOTIDE SEQUENCE</scope>
    <source>
        <strain evidence="12">TAU-MAC 1115</strain>
    </source>
</reference>
<keyword evidence="9" id="KW-1133">Transmembrane helix</keyword>
<dbReference type="SMART" id="SM00388">
    <property type="entry name" value="HisKA"/>
    <property type="match status" value="1"/>
</dbReference>
<evidence type="ECO:0000313" key="13">
    <source>
        <dbReference type="Proteomes" id="UP000717364"/>
    </source>
</evidence>
<evidence type="ECO:0000256" key="3">
    <source>
        <dbReference type="ARBA" id="ARBA00012438"/>
    </source>
</evidence>
<dbReference type="PROSITE" id="PS50885">
    <property type="entry name" value="HAMP"/>
    <property type="match status" value="1"/>
</dbReference>
<keyword evidence="5" id="KW-0808">Transferase</keyword>
<keyword evidence="8 9" id="KW-0472">Membrane</keyword>
<evidence type="ECO:0000256" key="9">
    <source>
        <dbReference type="SAM" id="Phobius"/>
    </source>
</evidence>
<evidence type="ECO:0000256" key="7">
    <source>
        <dbReference type="ARBA" id="ARBA00023012"/>
    </source>
</evidence>
<keyword evidence="4" id="KW-0597">Phosphoprotein</keyword>
<dbReference type="RefSeq" id="WP_215610063.1">
    <property type="nucleotide sequence ID" value="NZ_JADOES010000037.1"/>
</dbReference>
<dbReference type="InterPro" id="IPR050736">
    <property type="entry name" value="Sensor_HK_Regulatory"/>
</dbReference>
<dbReference type="Gene3D" id="1.10.287.130">
    <property type="match status" value="1"/>
</dbReference>
<dbReference type="FunFam" id="1.10.287.130:FF:000001">
    <property type="entry name" value="Two-component sensor histidine kinase"/>
    <property type="match status" value="1"/>
</dbReference>
<dbReference type="InterPro" id="IPR003661">
    <property type="entry name" value="HisK_dim/P_dom"/>
</dbReference>
<dbReference type="Gene3D" id="3.30.565.10">
    <property type="entry name" value="Histidine kinase-like ATPase, C-terminal domain"/>
    <property type="match status" value="1"/>
</dbReference>
<dbReference type="PRINTS" id="PR00344">
    <property type="entry name" value="BCTRLSENSOR"/>
</dbReference>
<evidence type="ECO:0000256" key="2">
    <source>
        <dbReference type="ARBA" id="ARBA00004370"/>
    </source>
</evidence>
<dbReference type="InterPro" id="IPR003594">
    <property type="entry name" value="HATPase_dom"/>
</dbReference>
<keyword evidence="9" id="KW-0812">Transmembrane</keyword>
<gene>
    <name evidence="12" type="ORF">IXB50_16330</name>
</gene>
<feature type="transmembrane region" description="Helical" evidence="9">
    <location>
        <begin position="69"/>
        <end position="89"/>
    </location>
</feature>
<dbReference type="SMART" id="SM00304">
    <property type="entry name" value="HAMP"/>
    <property type="match status" value="1"/>
</dbReference>
<dbReference type="SUPFAM" id="SSF55874">
    <property type="entry name" value="ATPase domain of HSP90 chaperone/DNA topoisomerase II/histidine kinase"/>
    <property type="match status" value="1"/>
</dbReference>
<keyword evidence="7" id="KW-0902">Two-component regulatory system</keyword>
<dbReference type="InterPro" id="IPR005467">
    <property type="entry name" value="His_kinase_dom"/>
</dbReference>
<dbReference type="PROSITE" id="PS50109">
    <property type="entry name" value="HIS_KIN"/>
    <property type="match status" value="1"/>
</dbReference>
<dbReference type="CDD" id="cd16922">
    <property type="entry name" value="HATPase_EvgS-ArcB-TorS-like"/>
    <property type="match status" value="1"/>
</dbReference>
<name>A0A947DH58_9CYAN</name>
<evidence type="ECO:0000313" key="12">
    <source>
        <dbReference type="EMBL" id="MBT9316997.1"/>
    </source>
</evidence>
<dbReference type="GO" id="GO:0000155">
    <property type="term" value="F:phosphorelay sensor kinase activity"/>
    <property type="evidence" value="ECO:0007669"/>
    <property type="project" value="InterPro"/>
</dbReference>
<dbReference type="Pfam" id="PF00512">
    <property type="entry name" value="HisKA"/>
    <property type="match status" value="1"/>
</dbReference>
<protein>
    <recommendedName>
        <fullName evidence="3">histidine kinase</fullName>
        <ecNumber evidence="3">2.7.13.3</ecNumber>
    </recommendedName>
</protein>
<dbReference type="InterPro" id="IPR004358">
    <property type="entry name" value="Sig_transdc_His_kin-like_C"/>
</dbReference>
<dbReference type="SUPFAM" id="SSF47384">
    <property type="entry name" value="Homodimeric domain of signal transducing histidine kinase"/>
    <property type="match status" value="1"/>
</dbReference>
<dbReference type="EMBL" id="JADOES010000037">
    <property type="protein sequence ID" value="MBT9316997.1"/>
    <property type="molecule type" value="Genomic_DNA"/>
</dbReference>
<feature type="domain" description="Histidine kinase" evidence="10">
    <location>
        <begin position="150"/>
        <end position="369"/>
    </location>
</feature>
<dbReference type="Pfam" id="PF02518">
    <property type="entry name" value="HATPase_c"/>
    <property type="match status" value="1"/>
</dbReference>
<dbReference type="SUPFAM" id="SSF158472">
    <property type="entry name" value="HAMP domain-like"/>
    <property type="match status" value="1"/>
</dbReference>
<dbReference type="InterPro" id="IPR036097">
    <property type="entry name" value="HisK_dim/P_sf"/>
</dbReference>
<dbReference type="InterPro" id="IPR003660">
    <property type="entry name" value="HAMP_dom"/>
</dbReference>
<dbReference type="GO" id="GO:0016020">
    <property type="term" value="C:membrane"/>
    <property type="evidence" value="ECO:0007669"/>
    <property type="project" value="UniProtKB-SubCell"/>
</dbReference>
<dbReference type="EC" id="2.7.13.3" evidence="3"/>
<reference evidence="12" key="2">
    <citation type="journal article" date="2021" name="Mar. Drugs">
        <title>Genome Reduction and Secondary Metabolism of the Marine Sponge-Associated Cyanobacterium Leptothoe.</title>
        <authorList>
            <person name="Konstantinou D."/>
            <person name="Popin R.V."/>
            <person name="Fewer D.P."/>
            <person name="Sivonen K."/>
            <person name="Gkelis S."/>
        </authorList>
    </citation>
    <scope>NUCLEOTIDE SEQUENCE</scope>
    <source>
        <strain evidence="12">TAU-MAC 1115</strain>
    </source>
</reference>
<dbReference type="CDD" id="cd06225">
    <property type="entry name" value="HAMP"/>
    <property type="match status" value="1"/>
</dbReference>
<evidence type="ECO:0000256" key="1">
    <source>
        <dbReference type="ARBA" id="ARBA00000085"/>
    </source>
</evidence>
<dbReference type="Proteomes" id="UP000717364">
    <property type="component" value="Unassembled WGS sequence"/>
</dbReference>
<feature type="transmembrane region" description="Helical" evidence="9">
    <location>
        <begin position="12"/>
        <end position="31"/>
    </location>
</feature>
<evidence type="ECO:0000256" key="6">
    <source>
        <dbReference type="ARBA" id="ARBA00022777"/>
    </source>
</evidence>
<keyword evidence="13" id="KW-1185">Reference proteome</keyword>
<dbReference type="InterPro" id="IPR036890">
    <property type="entry name" value="HATPase_C_sf"/>
</dbReference>